<keyword evidence="7" id="KW-1185">Reference proteome</keyword>
<dbReference type="GO" id="GO:1990904">
    <property type="term" value="C:ribonucleoprotein complex"/>
    <property type="evidence" value="ECO:0007669"/>
    <property type="project" value="TreeGrafter"/>
</dbReference>
<evidence type="ECO:0000313" key="6">
    <source>
        <dbReference type="EMBL" id="CAJ1934402.1"/>
    </source>
</evidence>
<protein>
    <recommendedName>
        <fullName evidence="8">NTF2 domain-containing protein</fullName>
    </recommendedName>
</protein>
<evidence type="ECO:0008006" key="8">
    <source>
        <dbReference type="Google" id="ProtNLM"/>
    </source>
</evidence>
<dbReference type="InterPro" id="IPR039539">
    <property type="entry name" value="Ras_GTPase_bind_prot"/>
</dbReference>
<reference evidence="6" key="1">
    <citation type="submission" date="2023-08" db="EMBL/GenBank/DDBJ databases">
        <authorList>
            <person name="Audoor S."/>
            <person name="Bilcke G."/>
        </authorList>
    </citation>
    <scope>NUCLEOTIDE SEQUENCE</scope>
</reference>
<dbReference type="InterPro" id="IPR032710">
    <property type="entry name" value="NTF2-like_dom_sf"/>
</dbReference>
<evidence type="ECO:0000313" key="7">
    <source>
        <dbReference type="Proteomes" id="UP001295423"/>
    </source>
</evidence>
<name>A0AAD2CIS5_9STRA</name>
<dbReference type="PROSITE" id="PS50102">
    <property type="entry name" value="RRM"/>
    <property type="match status" value="1"/>
</dbReference>
<dbReference type="InterPro" id="IPR035979">
    <property type="entry name" value="RBD_domain_sf"/>
</dbReference>
<dbReference type="Gene3D" id="3.30.70.330">
    <property type="match status" value="1"/>
</dbReference>
<keyword evidence="1 2" id="KW-0694">RNA-binding</keyword>
<feature type="domain" description="NTF2" evidence="5">
    <location>
        <begin position="24"/>
        <end position="148"/>
    </location>
</feature>
<evidence type="ECO:0000256" key="2">
    <source>
        <dbReference type="PROSITE-ProRule" id="PRU00176"/>
    </source>
</evidence>
<dbReference type="SUPFAM" id="SSF54427">
    <property type="entry name" value="NTF2-like"/>
    <property type="match status" value="1"/>
</dbReference>
<evidence type="ECO:0000256" key="3">
    <source>
        <dbReference type="SAM" id="MobiDB-lite"/>
    </source>
</evidence>
<dbReference type="InterPro" id="IPR018222">
    <property type="entry name" value="Nuclear_transport_factor_2_euk"/>
</dbReference>
<dbReference type="InterPro" id="IPR002075">
    <property type="entry name" value="NTF2_dom"/>
</dbReference>
<feature type="compositionally biased region" description="Basic and acidic residues" evidence="3">
    <location>
        <begin position="204"/>
        <end position="244"/>
    </location>
</feature>
<dbReference type="PROSITE" id="PS50177">
    <property type="entry name" value="NTF2_DOMAIN"/>
    <property type="match status" value="1"/>
</dbReference>
<feature type="region of interest" description="Disordered" evidence="3">
    <location>
        <begin position="422"/>
        <end position="512"/>
    </location>
</feature>
<feature type="compositionally biased region" description="Basic residues" evidence="3">
    <location>
        <begin position="254"/>
        <end position="264"/>
    </location>
</feature>
<dbReference type="SUPFAM" id="SSF54928">
    <property type="entry name" value="RNA-binding domain, RBD"/>
    <property type="match status" value="1"/>
</dbReference>
<feature type="region of interest" description="Disordered" evidence="3">
    <location>
        <begin position="196"/>
        <end position="359"/>
    </location>
</feature>
<dbReference type="Pfam" id="PF00076">
    <property type="entry name" value="RRM_1"/>
    <property type="match status" value="1"/>
</dbReference>
<organism evidence="6 7">
    <name type="scientific">Cylindrotheca closterium</name>
    <dbReference type="NCBI Taxonomy" id="2856"/>
    <lineage>
        <taxon>Eukaryota</taxon>
        <taxon>Sar</taxon>
        <taxon>Stramenopiles</taxon>
        <taxon>Ochrophyta</taxon>
        <taxon>Bacillariophyta</taxon>
        <taxon>Bacillariophyceae</taxon>
        <taxon>Bacillariophycidae</taxon>
        <taxon>Bacillariales</taxon>
        <taxon>Bacillariaceae</taxon>
        <taxon>Cylindrotheca</taxon>
    </lineage>
</organism>
<dbReference type="Gene3D" id="3.10.450.50">
    <property type="match status" value="1"/>
</dbReference>
<evidence type="ECO:0000259" key="4">
    <source>
        <dbReference type="PROSITE" id="PS50102"/>
    </source>
</evidence>
<feature type="compositionally biased region" description="Low complexity" evidence="3">
    <location>
        <begin position="446"/>
        <end position="467"/>
    </location>
</feature>
<dbReference type="PANTHER" id="PTHR10693">
    <property type="entry name" value="RAS GTPASE-ACTIVATING PROTEIN-BINDING PROTEIN"/>
    <property type="match status" value="1"/>
</dbReference>
<proteinExistence type="predicted"/>
<dbReference type="GO" id="GO:0005829">
    <property type="term" value="C:cytosol"/>
    <property type="evidence" value="ECO:0007669"/>
    <property type="project" value="TreeGrafter"/>
</dbReference>
<dbReference type="InterPro" id="IPR012677">
    <property type="entry name" value="Nucleotide-bd_a/b_plait_sf"/>
</dbReference>
<feature type="compositionally biased region" description="Basic and acidic residues" evidence="3">
    <location>
        <begin position="338"/>
        <end position="353"/>
    </location>
</feature>
<dbReference type="EMBL" id="CAKOGP040000335">
    <property type="protein sequence ID" value="CAJ1934402.1"/>
    <property type="molecule type" value="Genomic_DNA"/>
</dbReference>
<dbReference type="Pfam" id="PF02136">
    <property type="entry name" value="NTF2"/>
    <property type="match status" value="1"/>
</dbReference>
<feature type="compositionally biased region" description="Basic and acidic residues" evidence="3">
    <location>
        <begin position="426"/>
        <end position="437"/>
    </location>
</feature>
<sequence length="512" mass="54124">MQPATPVATDGSVGSGAGPTPQMIGIRFVKTYYQVLSTTPAQIFKFYKPSSVLSHGEGSTPTSAVDFEKYDLNVRWGEAQRFDFDNGAIDAQPSADGSILLVVTGHVLVKAGDGKEERKGFVHTFFLALVSLPNKQKTYYVKNDILRFLKSDVPSVVDAAPADPTPELAAVAAAAAAAVTPELVAKEEAAPVEVPAVVEEEPAKEEKKEDVPAEVVEVPKEEPKVEKEPAPVEDKPKEAKEQPKETSAAEPKKKEKGKRQRGRGKSPQNAAKQQPASKPTPGSWASLVASGSGPTATPAQQASSTPAKAPVSEKTETPAKSNAPTETVEKTDAASTKENGKNSNKDKPKRDPDNTLVIKNLPDGTKEAELLAIFEQFAVQTNAKIVSSTISSHRGLAFVDYDSVAPVMAAVEQHGKEPIQLNGKVLEVDQKTAEQRARKARGGYRSGSPNNNSNNNNSNNNQNNNNNRGGGRQNKRNNGGRGGKGNRGGGGNGGNNSGGNNNNKDGGGGQQR</sequence>
<dbReference type="AlphaFoldDB" id="A0AAD2CIS5"/>
<accession>A0AAD2CIS5</accession>
<comment type="caution">
    <text evidence="6">The sequence shown here is derived from an EMBL/GenBank/DDBJ whole genome shotgun (WGS) entry which is preliminary data.</text>
</comment>
<feature type="domain" description="RRM" evidence="4">
    <location>
        <begin position="354"/>
        <end position="433"/>
    </location>
</feature>
<dbReference type="CDD" id="cd00780">
    <property type="entry name" value="NTF2"/>
    <property type="match status" value="1"/>
</dbReference>
<evidence type="ECO:0000256" key="1">
    <source>
        <dbReference type="ARBA" id="ARBA00022884"/>
    </source>
</evidence>
<dbReference type="PANTHER" id="PTHR10693:SF20">
    <property type="entry name" value="AT27578P"/>
    <property type="match status" value="1"/>
</dbReference>
<dbReference type="GO" id="GO:0003729">
    <property type="term" value="F:mRNA binding"/>
    <property type="evidence" value="ECO:0007669"/>
    <property type="project" value="TreeGrafter"/>
</dbReference>
<evidence type="ECO:0000259" key="5">
    <source>
        <dbReference type="PROSITE" id="PS50177"/>
    </source>
</evidence>
<feature type="compositionally biased region" description="Polar residues" evidence="3">
    <location>
        <begin position="292"/>
        <end position="306"/>
    </location>
</feature>
<gene>
    <name evidence="6" type="ORF">CYCCA115_LOCUS3742</name>
</gene>
<dbReference type="InterPro" id="IPR000504">
    <property type="entry name" value="RRM_dom"/>
</dbReference>
<feature type="compositionally biased region" description="Gly residues" evidence="3">
    <location>
        <begin position="479"/>
        <end position="497"/>
    </location>
</feature>
<dbReference type="SMART" id="SM00360">
    <property type="entry name" value="RRM"/>
    <property type="match status" value="1"/>
</dbReference>
<dbReference type="CDD" id="cd00590">
    <property type="entry name" value="RRM_SF"/>
    <property type="match status" value="1"/>
</dbReference>
<dbReference type="Proteomes" id="UP001295423">
    <property type="component" value="Unassembled WGS sequence"/>
</dbReference>